<evidence type="ECO:0000313" key="3">
    <source>
        <dbReference type="Proteomes" id="UP000060513"/>
    </source>
</evidence>
<accession>A0A0M4D5R2</accession>
<dbReference type="Pfam" id="PF00881">
    <property type="entry name" value="Nitroreductase"/>
    <property type="match status" value="1"/>
</dbReference>
<dbReference type="RefSeq" id="WP_005308765.1">
    <property type="nucleotide sequence ID" value="NZ_CP011340.1"/>
</dbReference>
<protein>
    <submittedName>
        <fullName evidence="2">Nitroreductase</fullName>
    </submittedName>
</protein>
<evidence type="ECO:0000259" key="1">
    <source>
        <dbReference type="Pfam" id="PF00881"/>
    </source>
</evidence>
<dbReference type="NCBIfam" id="TIGR03605">
    <property type="entry name" value="antibiot_sagB"/>
    <property type="match status" value="1"/>
</dbReference>
<dbReference type="CDD" id="cd02142">
    <property type="entry name" value="McbC_SagB-like_oxidoreductase"/>
    <property type="match status" value="1"/>
</dbReference>
<name>A0A0M4D5R2_STRPR</name>
<dbReference type="OrthoDB" id="3723182at2"/>
<dbReference type="EMBL" id="CP011340">
    <property type="protein sequence ID" value="ALC19227.1"/>
    <property type="molecule type" value="Genomic_DNA"/>
</dbReference>
<dbReference type="InterPro" id="IPR052544">
    <property type="entry name" value="Bacteriocin_Proc_Enz"/>
</dbReference>
<dbReference type="Proteomes" id="UP000060513">
    <property type="component" value="Chromosome"/>
</dbReference>
<dbReference type="AlphaFoldDB" id="A0A0M4D5R2"/>
<dbReference type="GO" id="GO:0016491">
    <property type="term" value="F:oxidoreductase activity"/>
    <property type="evidence" value="ECO:0007669"/>
    <property type="project" value="InterPro"/>
</dbReference>
<feature type="domain" description="Nitroreductase" evidence="1">
    <location>
        <begin position="85"/>
        <end position="263"/>
    </location>
</feature>
<dbReference type="PANTHER" id="PTHR43745:SF2">
    <property type="entry name" value="NITROREDUCTASE MJ1384-RELATED"/>
    <property type="match status" value="1"/>
</dbReference>
<dbReference type="KEGG" id="spri:SPRI_0921"/>
<gene>
    <name evidence="2" type="ORF">SPRI_0921</name>
</gene>
<dbReference type="STRING" id="38300.SPRI_0921"/>
<dbReference type="InterPro" id="IPR000415">
    <property type="entry name" value="Nitroreductase-like"/>
</dbReference>
<dbReference type="SUPFAM" id="SSF55469">
    <property type="entry name" value="FMN-dependent nitroreductase-like"/>
    <property type="match status" value="1"/>
</dbReference>
<dbReference type="InterPro" id="IPR029479">
    <property type="entry name" value="Nitroreductase"/>
</dbReference>
<reference evidence="2 3" key="1">
    <citation type="submission" date="2015-08" db="EMBL/GenBank/DDBJ databases">
        <title>Genome sequence of the pristinamycin over-producing bacterium Streptomyces pristinaespiralis HCCB10218.</title>
        <authorList>
            <person name="Tian J."/>
            <person name="Yang J."/>
            <person name="Li L."/>
            <person name="Ruan L."/>
            <person name="Wei W."/>
            <person name="Zheng G."/>
            <person name="Wei Z."/>
            <person name="Yang S."/>
            <person name="Ge M."/>
            <person name="Jiang W."/>
            <person name="Lu Y."/>
        </authorList>
    </citation>
    <scope>NUCLEOTIDE SEQUENCE [LARGE SCALE GENOMIC DNA]</scope>
    <source>
        <strain evidence="2 3">HCCB 10218</strain>
    </source>
</reference>
<sequence length="271" mass="30066">MEISWENGTTQTLAEQGSGRLCEIYHENTKLSAFHAQQIAGQFAVAPFDLFVTSRGFRQYSHAQRIALPESEVGANINLRELLNRRRSSREVSREIELSKLASLLQMSLGPTNVTKNTEFGVSQVLRAWPSAGGLYPIDFYVVVQRVHGLEPGLYHYNFLTHELERRSARHPHEILTEGFFWQDFATEAALCMLFVAPLERSLCKYGDRGYRLVLLDAGHAAQNVLLTAEHLGLRATAVGGFDDDGLAADLGLDGIEEIVVHALVLGGSDE</sequence>
<organism evidence="2">
    <name type="scientific">Streptomyces pristinaespiralis</name>
    <dbReference type="NCBI Taxonomy" id="38300"/>
    <lineage>
        <taxon>Bacteria</taxon>
        <taxon>Bacillati</taxon>
        <taxon>Actinomycetota</taxon>
        <taxon>Actinomycetes</taxon>
        <taxon>Kitasatosporales</taxon>
        <taxon>Streptomycetaceae</taxon>
        <taxon>Streptomyces</taxon>
    </lineage>
</organism>
<dbReference type="Gene3D" id="3.40.109.10">
    <property type="entry name" value="NADH Oxidase"/>
    <property type="match status" value="1"/>
</dbReference>
<proteinExistence type="predicted"/>
<dbReference type="GeneID" id="97237998"/>
<dbReference type="InterPro" id="IPR020051">
    <property type="entry name" value="SagB-type_dehydrogenase"/>
</dbReference>
<evidence type="ECO:0000313" key="2">
    <source>
        <dbReference type="EMBL" id="ALC19227.1"/>
    </source>
</evidence>
<dbReference type="PANTHER" id="PTHR43745">
    <property type="entry name" value="NITROREDUCTASE MJ1384-RELATED"/>
    <property type="match status" value="1"/>
</dbReference>
<dbReference type="PATRIC" id="fig|38300.4.peg.991"/>